<keyword evidence="19" id="KW-1185">Reference proteome</keyword>
<dbReference type="GO" id="GO:0003697">
    <property type="term" value="F:single-stranded DNA binding"/>
    <property type="evidence" value="ECO:0007669"/>
    <property type="project" value="TreeGrafter"/>
</dbReference>
<evidence type="ECO:0000256" key="2">
    <source>
        <dbReference type="ARBA" id="ARBA00008010"/>
    </source>
</evidence>
<evidence type="ECO:0000256" key="5">
    <source>
        <dbReference type="ARBA" id="ARBA00022705"/>
    </source>
</evidence>
<dbReference type="GO" id="GO:0005634">
    <property type="term" value="C:nucleus"/>
    <property type="evidence" value="ECO:0007669"/>
    <property type="project" value="UniProtKB-SubCell"/>
</dbReference>
<evidence type="ECO:0000256" key="10">
    <source>
        <dbReference type="ARBA" id="ARBA00022806"/>
    </source>
</evidence>
<evidence type="ECO:0000256" key="4">
    <source>
        <dbReference type="ARBA" id="ARBA00018925"/>
    </source>
</evidence>
<keyword evidence="7" id="KW-0547">Nucleotide-binding</keyword>
<reference evidence="19" key="1">
    <citation type="journal article" date="2006" name="PLoS Biol.">
        <title>Macronuclear genome sequence of the ciliate Tetrahymena thermophila, a model eukaryote.</title>
        <authorList>
            <person name="Eisen J.A."/>
            <person name="Coyne R.S."/>
            <person name="Wu M."/>
            <person name="Wu D."/>
            <person name="Thiagarajan M."/>
            <person name="Wortman J.R."/>
            <person name="Badger J.H."/>
            <person name="Ren Q."/>
            <person name="Amedeo P."/>
            <person name="Jones K.M."/>
            <person name="Tallon L.J."/>
            <person name="Delcher A.L."/>
            <person name="Salzberg S.L."/>
            <person name="Silva J.C."/>
            <person name="Haas B.J."/>
            <person name="Majoros W.H."/>
            <person name="Farzad M."/>
            <person name="Carlton J.M."/>
            <person name="Smith R.K. Jr."/>
            <person name="Garg J."/>
            <person name="Pearlman R.E."/>
            <person name="Karrer K.M."/>
            <person name="Sun L."/>
            <person name="Manning G."/>
            <person name="Elde N.C."/>
            <person name="Turkewitz A.P."/>
            <person name="Asai D.J."/>
            <person name="Wilkes D.E."/>
            <person name="Wang Y."/>
            <person name="Cai H."/>
            <person name="Collins K."/>
            <person name="Stewart B.A."/>
            <person name="Lee S.R."/>
            <person name="Wilamowska K."/>
            <person name="Weinberg Z."/>
            <person name="Ruzzo W.L."/>
            <person name="Wloga D."/>
            <person name="Gaertig J."/>
            <person name="Frankel J."/>
            <person name="Tsao C.-C."/>
            <person name="Gorovsky M.A."/>
            <person name="Keeling P.J."/>
            <person name="Waller R.F."/>
            <person name="Patron N.J."/>
            <person name="Cherry J.M."/>
            <person name="Stover N.A."/>
            <person name="Krieger C.J."/>
            <person name="del Toro C."/>
            <person name="Ryder H.F."/>
            <person name="Williamson S.C."/>
            <person name="Barbeau R.A."/>
            <person name="Hamilton E.P."/>
            <person name="Orias E."/>
        </authorList>
    </citation>
    <scope>NUCLEOTIDE SEQUENCE [LARGE SCALE GENOMIC DNA]</scope>
    <source>
        <strain evidence="19">SB210</strain>
    </source>
</reference>
<evidence type="ECO:0000256" key="7">
    <source>
        <dbReference type="ARBA" id="ARBA00022741"/>
    </source>
</evidence>
<evidence type="ECO:0000313" key="18">
    <source>
        <dbReference type="EMBL" id="EAR88972.2"/>
    </source>
</evidence>
<proteinExistence type="inferred from homology"/>
<dbReference type="GO" id="GO:0042555">
    <property type="term" value="C:MCM complex"/>
    <property type="evidence" value="ECO:0007669"/>
    <property type="project" value="InterPro"/>
</dbReference>
<feature type="compositionally biased region" description="Acidic residues" evidence="16">
    <location>
        <begin position="142"/>
        <end position="155"/>
    </location>
</feature>
<dbReference type="Pfam" id="PF00493">
    <property type="entry name" value="MCM"/>
    <property type="match status" value="1"/>
</dbReference>
<keyword evidence="5" id="KW-0235">DNA replication</keyword>
<dbReference type="GO" id="GO:0000727">
    <property type="term" value="P:double-strand break repair via break-induced replication"/>
    <property type="evidence" value="ECO:0007669"/>
    <property type="project" value="TreeGrafter"/>
</dbReference>
<comment type="subcellular location">
    <subcellularLocation>
        <location evidence="1">Nucleus</location>
    </subcellularLocation>
</comment>
<dbReference type="Pfam" id="PF23669">
    <property type="entry name" value="WHD_MCM2"/>
    <property type="match status" value="1"/>
</dbReference>
<dbReference type="InterPro" id="IPR041562">
    <property type="entry name" value="MCM_lid"/>
</dbReference>
<dbReference type="InParanoid" id="Q22UJ8"/>
<dbReference type="InterPro" id="IPR018525">
    <property type="entry name" value="MCM_CS"/>
</dbReference>
<evidence type="ECO:0000256" key="9">
    <source>
        <dbReference type="ARBA" id="ARBA00022801"/>
    </source>
</evidence>
<dbReference type="PRINTS" id="PR01657">
    <property type="entry name" value="MCMFAMILY"/>
</dbReference>
<dbReference type="PRINTS" id="PR01658">
    <property type="entry name" value="MCMPROTEIN2"/>
</dbReference>
<dbReference type="SMART" id="SM00350">
    <property type="entry name" value="MCM"/>
    <property type="match status" value="1"/>
</dbReference>
<dbReference type="GO" id="GO:0005524">
    <property type="term" value="F:ATP binding"/>
    <property type="evidence" value="ECO:0007669"/>
    <property type="project" value="UniProtKB-KW"/>
</dbReference>
<evidence type="ECO:0000256" key="3">
    <source>
        <dbReference type="ARBA" id="ARBA00012551"/>
    </source>
</evidence>
<dbReference type="STRING" id="312017.Q22UJ8"/>
<feature type="domain" description="MCM C-terminal AAA(+) ATPase" evidence="17">
    <location>
        <begin position="463"/>
        <end position="669"/>
    </location>
</feature>
<dbReference type="InterPro" id="IPR027417">
    <property type="entry name" value="P-loop_NTPase"/>
</dbReference>
<dbReference type="GO" id="GO:0016787">
    <property type="term" value="F:hydrolase activity"/>
    <property type="evidence" value="ECO:0007669"/>
    <property type="project" value="UniProtKB-KW"/>
</dbReference>
<dbReference type="Gene3D" id="3.40.50.300">
    <property type="entry name" value="P-loop containing nucleotide triphosphate hydrolases"/>
    <property type="match status" value="1"/>
</dbReference>
<dbReference type="InterPro" id="IPR031327">
    <property type="entry name" value="MCM"/>
</dbReference>
<evidence type="ECO:0000313" key="19">
    <source>
        <dbReference type="Proteomes" id="UP000009168"/>
    </source>
</evidence>
<dbReference type="OrthoDB" id="844at2759"/>
<keyword evidence="9" id="KW-0378">Hydrolase</keyword>
<dbReference type="PANTHER" id="PTHR11630:SF44">
    <property type="entry name" value="DNA REPLICATION LICENSING FACTOR MCM2"/>
    <property type="match status" value="1"/>
</dbReference>
<dbReference type="KEGG" id="tet:TTHERM_00554270"/>
<dbReference type="SUPFAM" id="SSF52540">
    <property type="entry name" value="P-loop containing nucleoside triphosphate hydrolases"/>
    <property type="match status" value="1"/>
</dbReference>
<keyword evidence="8" id="KW-0863">Zinc-finger</keyword>
<keyword evidence="12" id="KW-0067">ATP-binding</keyword>
<dbReference type="PROSITE" id="PS50051">
    <property type="entry name" value="MCM_2"/>
    <property type="match status" value="1"/>
</dbReference>
<name>Q22UJ8_TETTS</name>
<dbReference type="EMBL" id="GG662828">
    <property type="protein sequence ID" value="EAR88972.2"/>
    <property type="molecule type" value="Genomic_DNA"/>
</dbReference>
<dbReference type="Gene3D" id="2.40.50.140">
    <property type="entry name" value="Nucleic acid-binding proteins"/>
    <property type="match status" value="1"/>
</dbReference>
<dbReference type="FunCoup" id="Q22UJ8">
    <property type="interactions" value="511"/>
</dbReference>
<evidence type="ECO:0000256" key="16">
    <source>
        <dbReference type="SAM" id="MobiDB-lite"/>
    </source>
</evidence>
<dbReference type="AlphaFoldDB" id="Q22UJ8"/>
<evidence type="ECO:0000256" key="14">
    <source>
        <dbReference type="ARBA" id="ARBA00023242"/>
    </source>
</evidence>
<dbReference type="OMA" id="KFARYTH"/>
<dbReference type="GO" id="GO:0017116">
    <property type="term" value="F:single-stranded DNA helicase activity"/>
    <property type="evidence" value="ECO:0007669"/>
    <property type="project" value="TreeGrafter"/>
</dbReference>
<gene>
    <name evidence="18" type="ORF">TTHERM_00554270</name>
</gene>
<dbReference type="Proteomes" id="UP000009168">
    <property type="component" value="Unassembled WGS sequence"/>
</dbReference>
<evidence type="ECO:0000256" key="13">
    <source>
        <dbReference type="ARBA" id="ARBA00023125"/>
    </source>
</evidence>
<dbReference type="GeneID" id="7840662"/>
<feature type="region of interest" description="Disordered" evidence="16">
    <location>
        <begin position="1"/>
        <end position="50"/>
    </location>
</feature>
<dbReference type="eggNOG" id="KOG0477">
    <property type="taxonomic scope" value="Eukaryota"/>
</dbReference>
<keyword evidence="10" id="KW-0347">Helicase</keyword>
<evidence type="ECO:0000256" key="1">
    <source>
        <dbReference type="ARBA" id="ARBA00004123"/>
    </source>
</evidence>
<dbReference type="Pfam" id="PF17207">
    <property type="entry name" value="MCM_OB"/>
    <property type="match status" value="1"/>
</dbReference>
<comment type="similarity">
    <text evidence="2">Belongs to the MCM family.</text>
</comment>
<dbReference type="Pfam" id="PF14551">
    <property type="entry name" value="MCM_N"/>
    <property type="match status" value="1"/>
</dbReference>
<dbReference type="InterPro" id="IPR001208">
    <property type="entry name" value="MCM_dom"/>
</dbReference>
<evidence type="ECO:0000256" key="11">
    <source>
        <dbReference type="ARBA" id="ARBA00022833"/>
    </source>
</evidence>
<keyword evidence="6" id="KW-0479">Metal-binding</keyword>
<dbReference type="Pfam" id="PF12619">
    <property type="entry name" value="MCM2_N"/>
    <property type="match status" value="1"/>
</dbReference>
<dbReference type="HOGENOM" id="CLU_000995_0_1_1"/>
<dbReference type="FunFam" id="3.40.50.300:FF:000138">
    <property type="entry name" value="DNA helicase"/>
    <property type="match status" value="1"/>
</dbReference>
<dbReference type="Gene3D" id="2.20.28.10">
    <property type="match status" value="1"/>
</dbReference>
<keyword evidence="11" id="KW-0862">Zinc</keyword>
<evidence type="ECO:0000259" key="17">
    <source>
        <dbReference type="PROSITE" id="PS50051"/>
    </source>
</evidence>
<accession>Q22UJ8</accession>
<evidence type="ECO:0000256" key="8">
    <source>
        <dbReference type="ARBA" id="ARBA00022771"/>
    </source>
</evidence>
<dbReference type="SUPFAM" id="SSF50249">
    <property type="entry name" value="Nucleic acid-binding proteins"/>
    <property type="match status" value="1"/>
</dbReference>
<protein>
    <recommendedName>
        <fullName evidence="4">DNA replication licensing factor MCM2</fullName>
        <ecNumber evidence="3">3.6.4.12</ecNumber>
    </recommendedName>
</protein>
<dbReference type="PROSITE" id="PS00847">
    <property type="entry name" value="MCM_1"/>
    <property type="match status" value="1"/>
</dbReference>
<evidence type="ECO:0000256" key="12">
    <source>
        <dbReference type="ARBA" id="ARBA00022840"/>
    </source>
</evidence>
<dbReference type="InterPro" id="IPR012340">
    <property type="entry name" value="NA-bd_OB-fold"/>
</dbReference>
<dbReference type="GO" id="GO:0043138">
    <property type="term" value="F:3'-5' DNA helicase activity"/>
    <property type="evidence" value="ECO:0007669"/>
    <property type="project" value="TreeGrafter"/>
</dbReference>
<dbReference type="InterPro" id="IPR008045">
    <property type="entry name" value="MCM2"/>
</dbReference>
<feature type="region of interest" description="Disordered" evidence="16">
    <location>
        <begin position="139"/>
        <end position="163"/>
    </location>
</feature>
<evidence type="ECO:0000256" key="6">
    <source>
        <dbReference type="ARBA" id="ARBA00022723"/>
    </source>
</evidence>
<evidence type="ECO:0000256" key="15">
    <source>
        <dbReference type="ARBA" id="ARBA00023306"/>
    </source>
</evidence>
<dbReference type="InterPro" id="IPR033762">
    <property type="entry name" value="MCM_OB"/>
</dbReference>
<dbReference type="PANTHER" id="PTHR11630">
    <property type="entry name" value="DNA REPLICATION LICENSING FACTOR MCM FAMILY MEMBER"/>
    <property type="match status" value="1"/>
</dbReference>
<dbReference type="RefSeq" id="XP_001009217.2">
    <property type="nucleotide sequence ID" value="XM_001009217.3"/>
</dbReference>
<dbReference type="Pfam" id="PF17855">
    <property type="entry name" value="MCM_lid"/>
    <property type="match status" value="1"/>
</dbReference>
<dbReference type="Gene3D" id="3.30.1640.10">
    <property type="entry name" value="mini-chromosome maintenance (MCM) complex, chain A, domain 1"/>
    <property type="match status" value="1"/>
</dbReference>
<keyword evidence="14" id="KW-0539">Nucleus</keyword>
<dbReference type="EC" id="3.6.4.12" evidence="3"/>
<sequence>MAGRRRRDMIPENVADNDSASVSQEEAIEENQIVEEDDKSLSDEGDGDDLLENIEDDYKAVPELDQYEIDGLNDEDDFDDIDAEQRRLAEEEIDERNYQKYANKRRIPTALREFDLGEEDEEDLNVQLQRRRQFYEAHNLYESEDDEQMEEEEENKDEREYDKYLDREQARGKLAVWIKEESTVRYIRKTFRKFLNKFKDGSNQLVYKQRIQEMCSKNKGSLEVDFNHINSKHETIAMWIVTEPVIILPYLNDVAMETVKKLYPDYEDIQPEIFVRIENYTILDHIRKLRHKDLGQLIQVRAVVTQRSAIFSQLKKVYYVCRCGDRKGPIYLSSIENHNLGTCPVCQSKGPFILDTEYTIYRNYQRLTIQEPPGSVPPGRVPRQKEVIVLGDNIDVARPGDEIDVTGIFVHRYDYALNVKHGFPVFSTMIEANYIKRVREGDQSSLPPQFIDEINKLSKRSNLSKLICNSIAPSIYEHDHVKMALALAMFGGEHKDIQGKHKIRGDINVLLLGDPGVAKSQFLKSVEKTFHRCVYTTGKGASAVGLTASVKKDSQTKEWTLQGGALVLADKGICLIDEFDKMNDHDRTSIHEAMEQQSISISKVGIVANLQARCSVIAAANPVKGRYDSSASFMDNVNLTDPILSRFDILCVIKDEVNKDLDYKLAGFVLNSHIKNHPISHKEKKHNPELYSERLSKSLIEESQKQIGEIIPNETLRNYIMYARQKIHPKLADIKKEKIKKFYSDLRQQSTISGGMTIAVRHIESIIRMAEAHAKMHLREVVRDEDIDVAINVMLESFIQSQKYSVAKTIRDNFKVYLTKASDNNKYLFNLLNKLQKESKKVLQNVADDKKDKKQIEQTNIPVYHFEFQAKDYKIEKFDDFYRSELFNRYYIKQGNQIIPKNDF</sequence>
<organism evidence="18 19">
    <name type="scientific">Tetrahymena thermophila (strain SB210)</name>
    <dbReference type="NCBI Taxonomy" id="312017"/>
    <lineage>
        <taxon>Eukaryota</taxon>
        <taxon>Sar</taxon>
        <taxon>Alveolata</taxon>
        <taxon>Ciliophora</taxon>
        <taxon>Intramacronucleata</taxon>
        <taxon>Oligohymenophorea</taxon>
        <taxon>Hymenostomatida</taxon>
        <taxon>Tetrahymenina</taxon>
        <taxon>Tetrahymenidae</taxon>
        <taxon>Tetrahymena</taxon>
    </lineage>
</organism>
<feature type="compositionally biased region" description="Acidic residues" evidence="16">
    <location>
        <begin position="26"/>
        <end position="50"/>
    </location>
</feature>
<dbReference type="InterPro" id="IPR027925">
    <property type="entry name" value="MCM_N"/>
</dbReference>
<keyword evidence="15" id="KW-0131">Cell cycle</keyword>
<dbReference type="GO" id="GO:1902975">
    <property type="term" value="P:mitotic DNA replication initiation"/>
    <property type="evidence" value="ECO:0007669"/>
    <property type="project" value="TreeGrafter"/>
</dbReference>
<keyword evidence="13" id="KW-0238">DNA-binding</keyword>
<dbReference type="GO" id="GO:0008270">
    <property type="term" value="F:zinc ion binding"/>
    <property type="evidence" value="ECO:0007669"/>
    <property type="project" value="UniProtKB-KW"/>
</dbReference>
<dbReference type="InterPro" id="IPR059098">
    <property type="entry name" value="WHD_MCM2"/>
</dbReference>